<sequence>MEGQNKTTLNYLLTFYPNPCPPQSPIYARVLSKLKLCHVLSNHPSPIVLRPTSTSPETINSQPLTRP</sequence>
<reference evidence="2" key="1">
    <citation type="submission" date="2015-12" db="EMBL/GenBank/DDBJ databases">
        <title>Gene expression during late stages of embryo sac development: a critical building block for successful pollen-pistil interactions.</title>
        <authorList>
            <person name="Liu Y."/>
            <person name="Joly V."/>
            <person name="Sabar M."/>
            <person name="Matton D.P."/>
        </authorList>
    </citation>
    <scope>NUCLEOTIDE SEQUENCE</scope>
</reference>
<accession>A0A0V0GEE8</accession>
<dbReference type="AlphaFoldDB" id="A0A0V0GEE8"/>
<organism evidence="2">
    <name type="scientific">Solanum chacoense</name>
    <name type="common">Chaco potato</name>
    <dbReference type="NCBI Taxonomy" id="4108"/>
    <lineage>
        <taxon>Eukaryota</taxon>
        <taxon>Viridiplantae</taxon>
        <taxon>Streptophyta</taxon>
        <taxon>Embryophyta</taxon>
        <taxon>Tracheophyta</taxon>
        <taxon>Spermatophyta</taxon>
        <taxon>Magnoliopsida</taxon>
        <taxon>eudicotyledons</taxon>
        <taxon>Gunneridae</taxon>
        <taxon>Pentapetalae</taxon>
        <taxon>asterids</taxon>
        <taxon>lamiids</taxon>
        <taxon>Solanales</taxon>
        <taxon>Solanaceae</taxon>
        <taxon>Solanoideae</taxon>
        <taxon>Solaneae</taxon>
        <taxon>Solanum</taxon>
    </lineage>
</organism>
<feature type="region of interest" description="Disordered" evidence="1">
    <location>
        <begin position="47"/>
        <end position="67"/>
    </location>
</feature>
<proteinExistence type="predicted"/>
<name>A0A0V0GEE8_SOLCH</name>
<feature type="compositionally biased region" description="Polar residues" evidence="1">
    <location>
        <begin position="51"/>
        <end position="67"/>
    </location>
</feature>
<protein>
    <submittedName>
        <fullName evidence="2">Putative ovule protein</fullName>
    </submittedName>
</protein>
<evidence type="ECO:0000256" key="1">
    <source>
        <dbReference type="SAM" id="MobiDB-lite"/>
    </source>
</evidence>
<evidence type="ECO:0000313" key="2">
    <source>
        <dbReference type="EMBL" id="JAP06524.1"/>
    </source>
</evidence>
<dbReference type="EMBL" id="GEDG01041016">
    <property type="protein sequence ID" value="JAP06524.1"/>
    <property type="molecule type" value="Transcribed_RNA"/>
</dbReference>